<dbReference type="InterPro" id="IPR009072">
    <property type="entry name" value="Histone-fold"/>
</dbReference>
<feature type="region of interest" description="Disordered" evidence="3">
    <location>
        <begin position="128"/>
        <end position="148"/>
    </location>
</feature>
<feature type="compositionally biased region" description="Basic and acidic residues" evidence="3">
    <location>
        <begin position="208"/>
        <end position="218"/>
    </location>
</feature>
<gene>
    <name evidence="5" type="ORF">PVAG01_08271</name>
</gene>
<evidence type="ECO:0000256" key="1">
    <source>
        <dbReference type="ARBA" id="ARBA00004123"/>
    </source>
</evidence>
<dbReference type="Gene3D" id="1.10.20.10">
    <property type="entry name" value="Histone, subunit A"/>
    <property type="match status" value="1"/>
</dbReference>
<accession>A0ABR4P8X6</accession>
<sequence length="218" mass="23989">MPDFSNLYSRAPANPDTSSSSRMPYNTSAILPQKEATGTSQLPLSRIKKIIALDHDINMCSNNASFVITLATEMFIQHLAEQGHNVVKSERKPRRNIQYRDLATAVAHHDNLEFLVDIVPRTMTHKQFKENKARTTKNGTGKSAAGQKTLDSAGRLTVAPVNGVTLNGYDGAGDERDDGPGPNEQLEMEIRRSRTSISEINGVNGGEKLQERPDIEMS</sequence>
<evidence type="ECO:0000259" key="4">
    <source>
        <dbReference type="Pfam" id="PF00808"/>
    </source>
</evidence>
<dbReference type="PANTHER" id="PTHR10252:SF54">
    <property type="entry name" value="CHROMATIN ACCESSIBILITY COMPLEX PROTEIN 1"/>
    <property type="match status" value="1"/>
</dbReference>
<feature type="region of interest" description="Disordered" evidence="3">
    <location>
        <begin position="168"/>
        <end position="218"/>
    </location>
</feature>
<evidence type="ECO:0000256" key="3">
    <source>
        <dbReference type="SAM" id="MobiDB-lite"/>
    </source>
</evidence>
<dbReference type="SUPFAM" id="SSF47113">
    <property type="entry name" value="Histone-fold"/>
    <property type="match status" value="1"/>
</dbReference>
<dbReference type="Pfam" id="PF00808">
    <property type="entry name" value="CBFD_NFYB_HMF"/>
    <property type="match status" value="1"/>
</dbReference>
<evidence type="ECO:0000256" key="2">
    <source>
        <dbReference type="ARBA" id="ARBA00023242"/>
    </source>
</evidence>
<feature type="compositionally biased region" description="Polar residues" evidence="3">
    <location>
        <begin position="15"/>
        <end position="25"/>
    </location>
</feature>
<dbReference type="CDD" id="cd23645">
    <property type="entry name" value="HFD_Dpb3-like"/>
    <property type="match status" value="1"/>
</dbReference>
<comment type="subcellular location">
    <subcellularLocation>
        <location evidence="1">Nucleus</location>
    </subcellularLocation>
</comment>
<dbReference type="InterPro" id="IPR050568">
    <property type="entry name" value="Transcr_DNA_Rep_Reg"/>
</dbReference>
<dbReference type="PANTHER" id="PTHR10252">
    <property type="entry name" value="HISTONE-LIKE TRANSCRIPTION FACTOR CCAAT-RELATED"/>
    <property type="match status" value="1"/>
</dbReference>
<protein>
    <submittedName>
        <fullName evidence="5">Histone-like transcription factor and archaeal histone</fullName>
    </submittedName>
</protein>
<organism evidence="5 6">
    <name type="scientific">Phlyctema vagabunda</name>
    <dbReference type="NCBI Taxonomy" id="108571"/>
    <lineage>
        <taxon>Eukaryota</taxon>
        <taxon>Fungi</taxon>
        <taxon>Dikarya</taxon>
        <taxon>Ascomycota</taxon>
        <taxon>Pezizomycotina</taxon>
        <taxon>Leotiomycetes</taxon>
        <taxon>Helotiales</taxon>
        <taxon>Dermateaceae</taxon>
        <taxon>Phlyctema</taxon>
    </lineage>
</organism>
<proteinExistence type="predicted"/>
<dbReference type="Proteomes" id="UP001629113">
    <property type="component" value="Unassembled WGS sequence"/>
</dbReference>
<reference evidence="5 6" key="1">
    <citation type="submission" date="2024-06" db="EMBL/GenBank/DDBJ databases">
        <title>Complete genome of Phlyctema vagabunda strain 19-DSS-EL-015.</title>
        <authorList>
            <person name="Fiorenzani C."/>
        </authorList>
    </citation>
    <scope>NUCLEOTIDE SEQUENCE [LARGE SCALE GENOMIC DNA]</scope>
    <source>
        <strain evidence="5 6">19-DSS-EL-015</strain>
    </source>
</reference>
<name>A0ABR4P8X6_9HELO</name>
<keyword evidence="2" id="KW-0539">Nucleus</keyword>
<dbReference type="InterPro" id="IPR003958">
    <property type="entry name" value="CBFA_NFYB_domain"/>
</dbReference>
<evidence type="ECO:0000313" key="6">
    <source>
        <dbReference type="Proteomes" id="UP001629113"/>
    </source>
</evidence>
<evidence type="ECO:0000313" key="5">
    <source>
        <dbReference type="EMBL" id="KAL3419773.1"/>
    </source>
</evidence>
<feature type="region of interest" description="Disordered" evidence="3">
    <location>
        <begin position="1"/>
        <end position="25"/>
    </location>
</feature>
<feature type="domain" description="Transcription factor CBF/NF-Y/archaeal histone" evidence="4">
    <location>
        <begin position="41"/>
        <end position="106"/>
    </location>
</feature>
<keyword evidence="6" id="KW-1185">Reference proteome</keyword>
<dbReference type="EMBL" id="JBFCZG010000007">
    <property type="protein sequence ID" value="KAL3419773.1"/>
    <property type="molecule type" value="Genomic_DNA"/>
</dbReference>
<comment type="caution">
    <text evidence="5">The sequence shown here is derived from an EMBL/GenBank/DDBJ whole genome shotgun (WGS) entry which is preliminary data.</text>
</comment>